<sequence length="445" mass="52146">IVKVNERQLLRVDPLVLYYGLLGHLRSSNRKTCEMDMELWLVEGQECLIIPEDVTQINIWLKDLDRPVEYEYFVTEILYSFNGGVYLVIGNMPLEKIVNTLEEEIWIAGGLGYIIADLPQGNDLAGVLQHNANYDCRTCIASSSQLTNSNFDFLSNAWFHHLTNIQYNEIAQQKTDSAYAYHALSDWKNIKKPARWSWMPNPLTHRQSFTFSDTLHLAMLILFILHYFLLPSHFKIEIIEHLKNIYQLTRNNHAIIKLIELWVVKAKLLKLAFLTTMTSNTYKELRSLFEKEQISFLKIFPDVFKNLPNIYISIHLLQHVHTFATLVNTSVGVKDMKIKLLKFYVGDIIEIEEESEGLTYAKIQTILQHQANNTESAIFVVLKWLQETNTKDLILDCPYYKQIMNDQQLFRIYLITCINHVQKIHFLPIQNNQKYIKNEFYYEAV</sequence>
<dbReference type="Proteomes" id="UP000789901">
    <property type="component" value="Unassembled WGS sequence"/>
</dbReference>
<accession>A0ABN7UJU3</accession>
<organism evidence="1 2">
    <name type="scientific">Gigaspora margarita</name>
    <dbReference type="NCBI Taxonomy" id="4874"/>
    <lineage>
        <taxon>Eukaryota</taxon>
        <taxon>Fungi</taxon>
        <taxon>Fungi incertae sedis</taxon>
        <taxon>Mucoromycota</taxon>
        <taxon>Glomeromycotina</taxon>
        <taxon>Glomeromycetes</taxon>
        <taxon>Diversisporales</taxon>
        <taxon>Gigasporaceae</taxon>
        <taxon>Gigaspora</taxon>
    </lineage>
</organism>
<proteinExistence type="predicted"/>
<keyword evidence="2" id="KW-1185">Reference proteome</keyword>
<evidence type="ECO:0000313" key="1">
    <source>
        <dbReference type="EMBL" id="CAG8614908.1"/>
    </source>
</evidence>
<feature type="non-terminal residue" evidence="1">
    <location>
        <position position="1"/>
    </location>
</feature>
<name>A0ABN7UJU3_GIGMA</name>
<protein>
    <submittedName>
        <fullName evidence="1">22158_t:CDS:1</fullName>
    </submittedName>
</protein>
<comment type="caution">
    <text evidence="1">The sequence shown here is derived from an EMBL/GenBank/DDBJ whole genome shotgun (WGS) entry which is preliminary data.</text>
</comment>
<gene>
    <name evidence="1" type="ORF">GMARGA_LOCUS7544</name>
</gene>
<reference evidence="1 2" key="1">
    <citation type="submission" date="2021-06" db="EMBL/GenBank/DDBJ databases">
        <authorList>
            <person name="Kallberg Y."/>
            <person name="Tangrot J."/>
            <person name="Rosling A."/>
        </authorList>
    </citation>
    <scope>NUCLEOTIDE SEQUENCE [LARGE SCALE GENOMIC DNA]</scope>
    <source>
        <strain evidence="1 2">120-4 pot B 10/14</strain>
    </source>
</reference>
<evidence type="ECO:0000313" key="2">
    <source>
        <dbReference type="Proteomes" id="UP000789901"/>
    </source>
</evidence>
<dbReference type="EMBL" id="CAJVQB010003680">
    <property type="protein sequence ID" value="CAG8614908.1"/>
    <property type="molecule type" value="Genomic_DNA"/>
</dbReference>